<feature type="transmembrane region" description="Helical" evidence="6">
    <location>
        <begin position="219"/>
        <end position="240"/>
    </location>
</feature>
<evidence type="ECO:0000313" key="9">
    <source>
        <dbReference type="Proteomes" id="UP001153076"/>
    </source>
</evidence>
<dbReference type="PANTHER" id="PTHR22950">
    <property type="entry name" value="AMINO ACID TRANSPORTER"/>
    <property type="match status" value="1"/>
</dbReference>
<dbReference type="Proteomes" id="UP001153076">
    <property type="component" value="Unassembled WGS sequence"/>
</dbReference>
<protein>
    <recommendedName>
        <fullName evidence="7">Amino acid transporter transmembrane domain-containing protein</fullName>
    </recommendedName>
</protein>
<feature type="transmembrane region" description="Helical" evidence="6">
    <location>
        <begin position="252"/>
        <end position="276"/>
    </location>
</feature>
<keyword evidence="9" id="KW-1185">Reference proteome</keyword>
<comment type="subcellular location">
    <subcellularLocation>
        <location evidence="1">Membrane</location>
        <topology evidence="1">Multi-pass membrane protein</topology>
    </subcellularLocation>
</comment>
<feature type="transmembrane region" description="Helical" evidence="6">
    <location>
        <begin position="392"/>
        <end position="413"/>
    </location>
</feature>
<dbReference type="AlphaFoldDB" id="A0A9Q1JZU5"/>
<feature type="domain" description="Amino acid transporter transmembrane" evidence="7">
    <location>
        <begin position="33"/>
        <end position="413"/>
    </location>
</feature>
<keyword evidence="2 6" id="KW-0812">Transmembrane</keyword>
<evidence type="ECO:0000256" key="4">
    <source>
        <dbReference type="ARBA" id="ARBA00022989"/>
    </source>
</evidence>
<keyword evidence="3" id="KW-0029">Amino-acid transport</keyword>
<dbReference type="GO" id="GO:0015179">
    <property type="term" value="F:L-amino acid transmembrane transporter activity"/>
    <property type="evidence" value="ECO:0007669"/>
    <property type="project" value="TreeGrafter"/>
</dbReference>
<dbReference type="OrthoDB" id="655540at2759"/>
<name>A0A9Q1JZU5_9CARY</name>
<evidence type="ECO:0000256" key="5">
    <source>
        <dbReference type="ARBA" id="ARBA00023136"/>
    </source>
</evidence>
<proteinExistence type="predicted"/>
<feature type="transmembrane region" description="Helical" evidence="6">
    <location>
        <begin position="40"/>
        <end position="59"/>
    </location>
</feature>
<feature type="transmembrane region" description="Helical" evidence="6">
    <location>
        <begin position="361"/>
        <end position="380"/>
    </location>
</feature>
<dbReference type="InterPro" id="IPR013057">
    <property type="entry name" value="AA_transpt_TM"/>
</dbReference>
<feature type="transmembrane region" description="Helical" evidence="6">
    <location>
        <begin position="296"/>
        <end position="314"/>
    </location>
</feature>
<evidence type="ECO:0000259" key="7">
    <source>
        <dbReference type="Pfam" id="PF01490"/>
    </source>
</evidence>
<evidence type="ECO:0000313" key="8">
    <source>
        <dbReference type="EMBL" id="KAJ8434471.1"/>
    </source>
</evidence>
<evidence type="ECO:0000256" key="3">
    <source>
        <dbReference type="ARBA" id="ARBA00022970"/>
    </source>
</evidence>
<keyword evidence="5 6" id="KW-0472">Membrane</keyword>
<reference evidence="8" key="1">
    <citation type="submission" date="2022-04" db="EMBL/GenBank/DDBJ databases">
        <title>Carnegiea gigantea Genome sequencing and assembly v2.</title>
        <authorList>
            <person name="Copetti D."/>
            <person name="Sanderson M.J."/>
            <person name="Burquez A."/>
            <person name="Wojciechowski M.F."/>
        </authorList>
    </citation>
    <scope>NUCLEOTIDE SEQUENCE</scope>
    <source>
        <strain evidence="8">SGP5-SGP5p</strain>
        <tissue evidence="8">Aerial part</tissue>
    </source>
</reference>
<keyword evidence="3" id="KW-0813">Transport</keyword>
<gene>
    <name evidence="8" type="ORF">Cgig2_006277</name>
</gene>
<organism evidence="8 9">
    <name type="scientific">Carnegiea gigantea</name>
    <dbReference type="NCBI Taxonomy" id="171969"/>
    <lineage>
        <taxon>Eukaryota</taxon>
        <taxon>Viridiplantae</taxon>
        <taxon>Streptophyta</taxon>
        <taxon>Embryophyta</taxon>
        <taxon>Tracheophyta</taxon>
        <taxon>Spermatophyta</taxon>
        <taxon>Magnoliopsida</taxon>
        <taxon>eudicotyledons</taxon>
        <taxon>Gunneridae</taxon>
        <taxon>Pentapetalae</taxon>
        <taxon>Caryophyllales</taxon>
        <taxon>Cactineae</taxon>
        <taxon>Cactaceae</taxon>
        <taxon>Cactoideae</taxon>
        <taxon>Echinocereeae</taxon>
        <taxon>Carnegiea</taxon>
    </lineage>
</organism>
<dbReference type="PANTHER" id="PTHR22950:SF705">
    <property type="entry name" value="AMINO ACID TRANSPORTER AVT1I-LIKE"/>
    <property type="match status" value="1"/>
</dbReference>
<evidence type="ECO:0000256" key="6">
    <source>
        <dbReference type="SAM" id="Phobius"/>
    </source>
</evidence>
<feature type="transmembrane region" description="Helical" evidence="6">
    <location>
        <begin position="111"/>
        <end position="131"/>
    </location>
</feature>
<accession>A0A9Q1JZU5</accession>
<dbReference type="EMBL" id="JAKOGI010000477">
    <property type="protein sequence ID" value="KAJ8434471.1"/>
    <property type="molecule type" value="Genomic_DNA"/>
</dbReference>
<dbReference type="Pfam" id="PF01490">
    <property type="entry name" value="Aa_trans"/>
    <property type="match status" value="1"/>
</dbReference>
<keyword evidence="4 6" id="KW-1133">Transmembrane helix</keyword>
<feature type="transmembrane region" description="Helical" evidence="6">
    <location>
        <begin position="65"/>
        <end position="84"/>
    </location>
</feature>
<dbReference type="GO" id="GO:0005774">
    <property type="term" value="C:vacuolar membrane"/>
    <property type="evidence" value="ECO:0007669"/>
    <property type="project" value="TreeGrafter"/>
</dbReference>
<feature type="transmembrane region" description="Helical" evidence="6">
    <location>
        <begin position="335"/>
        <end position="355"/>
    </location>
</feature>
<sequence>MGGERSADDSGRGLHQPLLEEVEANNHSIKEGNTGFFKTVFNGFNAIIGIGILSVPYALASGGWLSLLLLFAISMAATYSGLLVKRSMEADRHIKSYSDIGEHAFGKIGKAVVSTVLYADLYMVVTGFLILEGDNLHNLFPGITFPLFGMSIDGKSSFIMIIALILLPTVWLDDLSILAYVSAGGVLASFILLGSVIWVGALDAVGFENKGDLLNLGGIPTAVSLYMFCYSAHPVFPALYTSMEKKQNFSKVLLLCFLICTLSYASMAILGYLMFGRRVNSQITLNLPTGKVGSQVAIYTTLVTPLAKYALMLKPVAMSTESWFPTYRKIKSFRIMIRTALVASQVLVALAVPFFGYLMSFVGALLSASASLTIPCLCYLRISGTTSGVELVFILGIVVLSILIMIFGTYTSVSDIIGAIMQS</sequence>
<evidence type="ECO:0000256" key="1">
    <source>
        <dbReference type="ARBA" id="ARBA00004141"/>
    </source>
</evidence>
<comment type="caution">
    <text evidence="8">The sequence shown here is derived from an EMBL/GenBank/DDBJ whole genome shotgun (WGS) entry which is preliminary data.</text>
</comment>
<feature type="transmembrane region" description="Helical" evidence="6">
    <location>
        <begin position="178"/>
        <end position="199"/>
    </location>
</feature>
<feature type="transmembrane region" description="Helical" evidence="6">
    <location>
        <begin position="143"/>
        <end position="166"/>
    </location>
</feature>
<evidence type="ECO:0000256" key="2">
    <source>
        <dbReference type="ARBA" id="ARBA00022692"/>
    </source>
</evidence>